<protein>
    <submittedName>
        <fullName evidence="2">Uncharacterized protein</fullName>
    </submittedName>
</protein>
<evidence type="ECO:0000313" key="3">
    <source>
        <dbReference type="Proteomes" id="UP000826195"/>
    </source>
</evidence>
<name>A0AAV7J5L6_COTGL</name>
<organism evidence="2 3">
    <name type="scientific">Cotesia glomerata</name>
    <name type="common">Lepidopteran parasitic wasp</name>
    <name type="synonym">Apanteles glomeratus</name>
    <dbReference type="NCBI Taxonomy" id="32391"/>
    <lineage>
        <taxon>Eukaryota</taxon>
        <taxon>Metazoa</taxon>
        <taxon>Ecdysozoa</taxon>
        <taxon>Arthropoda</taxon>
        <taxon>Hexapoda</taxon>
        <taxon>Insecta</taxon>
        <taxon>Pterygota</taxon>
        <taxon>Neoptera</taxon>
        <taxon>Endopterygota</taxon>
        <taxon>Hymenoptera</taxon>
        <taxon>Apocrita</taxon>
        <taxon>Ichneumonoidea</taxon>
        <taxon>Braconidae</taxon>
        <taxon>Microgastrinae</taxon>
        <taxon>Cotesia</taxon>
    </lineage>
</organism>
<evidence type="ECO:0000256" key="1">
    <source>
        <dbReference type="SAM" id="MobiDB-lite"/>
    </source>
</evidence>
<dbReference type="Proteomes" id="UP000826195">
    <property type="component" value="Unassembled WGS sequence"/>
</dbReference>
<gene>
    <name evidence="2" type="ORF">KQX54_006028</name>
</gene>
<accession>A0AAV7J5L6</accession>
<keyword evidence="3" id="KW-1185">Reference proteome</keyword>
<evidence type="ECO:0000313" key="2">
    <source>
        <dbReference type="EMBL" id="KAH0567008.1"/>
    </source>
</evidence>
<dbReference type="EMBL" id="JAHXZJ010000001">
    <property type="protein sequence ID" value="KAH0567008.1"/>
    <property type="molecule type" value="Genomic_DNA"/>
</dbReference>
<comment type="caution">
    <text evidence="2">The sequence shown here is derived from an EMBL/GenBank/DDBJ whole genome shotgun (WGS) entry which is preliminary data.</text>
</comment>
<dbReference type="AlphaFoldDB" id="A0AAV7J5L6"/>
<sequence>MDETSEKSGTWMKIFKNNKKRSTSLDTSDVTSPSSSGSTEHEANNIDAIIGKLDTISIHSDQQIPCTSYYRSHVSVNPNGEGSNGEIFEKVGATIELYVLQDNHPNKKLFDEIRNILICFKLLGKIPKLVDQQCHLVDSHMEIESNHWKEINESMKPKLSTLQRLKNATFSVLDIVELRSCVKRINNDNKIIHEYLKGKQKLIDRSLSILWCKIVSEYALTCKHILIRIAYDMDYFSPDNNNNKDRAYVSMKTDQLFDLIEKFEISFKKLNEAFKSMDSIFHNNNETIYSLLNPELSICILHTASIKEIISKVEPMTVDKLIEVLQKYILEAKC</sequence>
<reference evidence="2 3" key="1">
    <citation type="journal article" date="2021" name="J. Hered.">
        <title>A chromosome-level genome assembly of the parasitoid wasp, Cotesia glomerata (Hymenoptera: Braconidae).</title>
        <authorList>
            <person name="Pinto B.J."/>
            <person name="Weis J.J."/>
            <person name="Gamble T."/>
            <person name="Ode P.J."/>
            <person name="Paul R."/>
            <person name="Zaspel J.M."/>
        </authorList>
    </citation>
    <scope>NUCLEOTIDE SEQUENCE [LARGE SCALE GENOMIC DNA]</scope>
    <source>
        <strain evidence="2">CgM1</strain>
    </source>
</reference>
<feature type="region of interest" description="Disordered" evidence="1">
    <location>
        <begin position="20"/>
        <end position="43"/>
    </location>
</feature>
<feature type="compositionally biased region" description="Low complexity" evidence="1">
    <location>
        <begin position="24"/>
        <end position="38"/>
    </location>
</feature>
<proteinExistence type="predicted"/>